<dbReference type="SUPFAM" id="SSF53067">
    <property type="entry name" value="Actin-like ATPase domain"/>
    <property type="match status" value="2"/>
</dbReference>
<dbReference type="AlphaFoldDB" id="A0A1V2DQ27"/>
<evidence type="ECO:0000313" key="4">
    <source>
        <dbReference type="Proteomes" id="UP000189339"/>
    </source>
</evidence>
<gene>
    <name evidence="3" type="ORF">BTO32_14855</name>
</gene>
<comment type="caution">
    <text evidence="3">The sequence shown here is derived from an EMBL/GenBank/DDBJ whole genome shotgun (WGS) entry which is preliminary data.</text>
</comment>
<dbReference type="InterPro" id="IPR043129">
    <property type="entry name" value="ATPase_NBD"/>
</dbReference>
<sequence>MKPIRRAVDNGYNYHKVAWVEKGEIRTLKYPAILGSSSEAITDMQGGYANMYETNGERFVVDEHVSQPIPLRTGDYGLTDANRVLVNHGLRESGVTPDQQVILVTSLPVRDFFNTDGSKNEDLILGQKESMLKPVKMVVNNRDEPQQVANVIRSDVISEAVAAAFDFLVPNVGEGLSDVFAPIGVLDFGGSTFDVVTLTKDMRIRQASSGTLKRGTMDIVEPLKRKLAAYLESKGIPVGGIPEWKINQVMASGTYPHYDKDDQGRSFQRQIPVQHIIDEAASETVSEIKAFVKQRIPNFSEYQAILLVGGGSLLCRNLFKDWEQLPNFIVMDEFANARGMLKLSAL</sequence>
<proteinExistence type="predicted"/>
<evidence type="ECO:0000259" key="2">
    <source>
        <dbReference type="Pfam" id="PF21522"/>
    </source>
</evidence>
<accession>A0A1V2DQ27</accession>
<name>A0A1V2DQ27_9GAMM</name>
<evidence type="ECO:0000313" key="3">
    <source>
        <dbReference type="EMBL" id="ONF42491.1"/>
    </source>
</evidence>
<dbReference type="InterPro" id="IPR009440">
    <property type="entry name" value="ParM/StbA_N"/>
</dbReference>
<feature type="domain" description="Plasmid segregation protein ParM/StbA N-terminal" evidence="1">
    <location>
        <begin position="7"/>
        <end position="166"/>
    </location>
</feature>
<feature type="domain" description="Actin homologue MreB-like C-terminal" evidence="2">
    <location>
        <begin position="185"/>
        <end position="319"/>
    </location>
</feature>
<dbReference type="EMBL" id="MSCW01000009">
    <property type="protein sequence ID" value="ONF42491.1"/>
    <property type="molecule type" value="Genomic_DNA"/>
</dbReference>
<evidence type="ECO:0000259" key="1">
    <source>
        <dbReference type="Pfam" id="PF06406"/>
    </source>
</evidence>
<reference evidence="3 4" key="1">
    <citation type="submission" date="2016-12" db="EMBL/GenBank/DDBJ databases">
        <title>Marinobacter lutaoensis whole genome sequencing.</title>
        <authorList>
            <person name="Verma A."/>
            <person name="Krishnamurthi S."/>
        </authorList>
    </citation>
    <scope>NUCLEOTIDE SEQUENCE [LARGE SCALE GENOMIC DNA]</scope>
    <source>
        <strain evidence="3 4">T5054</strain>
    </source>
</reference>
<dbReference type="Pfam" id="PF06406">
    <property type="entry name" value="StbA_N"/>
    <property type="match status" value="1"/>
</dbReference>
<dbReference type="Gene3D" id="3.30.420.40">
    <property type="match status" value="2"/>
</dbReference>
<dbReference type="InterPro" id="IPR056367">
    <property type="entry name" value="ASKHA_NBD_ParM_R1-like"/>
</dbReference>
<dbReference type="Pfam" id="PF21522">
    <property type="entry name" value="MreB-like_C"/>
    <property type="match status" value="1"/>
</dbReference>
<dbReference type="Proteomes" id="UP000189339">
    <property type="component" value="Unassembled WGS sequence"/>
</dbReference>
<dbReference type="CDD" id="cd24022">
    <property type="entry name" value="ASKHA_NBD_ParM_R1-like"/>
    <property type="match status" value="1"/>
</dbReference>
<protein>
    <submittedName>
        <fullName evidence="3">StbA family protein</fullName>
    </submittedName>
</protein>
<dbReference type="OrthoDB" id="6536821at2"/>
<dbReference type="STRING" id="135739.BTO32_14855"/>
<organism evidence="3 4">
    <name type="scientific">Marinobacter lutaoensis</name>
    <dbReference type="NCBI Taxonomy" id="135739"/>
    <lineage>
        <taxon>Bacteria</taxon>
        <taxon>Pseudomonadati</taxon>
        <taxon>Pseudomonadota</taxon>
        <taxon>Gammaproteobacteria</taxon>
        <taxon>Pseudomonadales</taxon>
        <taxon>Marinobacteraceae</taxon>
        <taxon>Marinobacter</taxon>
    </lineage>
</organism>
<keyword evidence="4" id="KW-1185">Reference proteome</keyword>
<dbReference type="InterPro" id="IPR049067">
    <property type="entry name" value="MreB-like_C"/>
</dbReference>